<dbReference type="Pfam" id="PF12804">
    <property type="entry name" value="NTP_transf_3"/>
    <property type="match status" value="1"/>
</dbReference>
<dbReference type="RefSeq" id="WP_377823043.1">
    <property type="nucleotide sequence ID" value="NZ_JBHSWJ010000002.1"/>
</dbReference>
<organism evidence="2 3">
    <name type="scientific">Branchiibius cervicis</name>
    <dbReference type="NCBI Taxonomy" id="908252"/>
    <lineage>
        <taxon>Bacteria</taxon>
        <taxon>Bacillati</taxon>
        <taxon>Actinomycetota</taxon>
        <taxon>Actinomycetes</taxon>
        <taxon>Micrococcales</taxon>
        <taxon>Dermacoccaceae</taxon>
        <taxon>Branchiibius</taxon>
    </lineage>
</organism>
<evidence type="ECO:0000313" key="3">
    <source>
        <dbReference type="Proteomes" id="UP001596356"/>
    </source>
</evidence>
<accession>A0ABW2AUP8</accession>
<dbReference type="Proteomes" id="UP001596356">
    <property type="component" value="Unassembled WGS sequence"/>
</dbReference>
<dbReference type="SUPFAM" id="SSF53448">
    <property type="entry name" value="Nucleotide-diphospho-sugar transferases"/>
    <property type="match status" value="1"/>
</dbReference>
<keyword evidence="2" id="KW-0548">Nucleotidyltransferase</keyword>
<gene>
    <name evidence="2" type="ORF">ACFQBT_12270</name>
</gene>
<dbReference type="InterPro" id="IPR025877">
    <property type="entry name" value="MobA-like_NTP_Trfase"/>
</dbReference>
<dbReference type="GO" id="GO:0016779">
    <property type="term" value="F:nucleotidyltransferase activity"/>
    <property type="evidence" value="ECO:0007669"/>
    <property type="project" value="UniProtKB-KW"/>
</dbReference>
<dbReference type="EMBL" id="JBHSWJ010000002">
    <property type="protein sequence ID" value="MFC6714548.1"/>
    <property type="molecule type" value="Genomic_DNA"/>
</dbReference>
<reference evidence="3" key="1">
    <citation type="journal article" date="2019" name="Int. J. Syst. Evol. Microbiol.">
        <title>The Global Catalogue of Microorganisms (GCM) 10K type strain sequencing project: providing services to taxonomists for standard genome sequencing and annotation.</title>
        <authorList>
            <consortium name="The Broad Institute Genomics Platform"/>
            <consortium name="The Broad Institute Genome Sequencing Center for Infectious Disease"/>
            <person name="Wu L."/>
            <person name="Ma J."/>
        </authorList>
    </citation>
    <scope>NUCLEOTIDE SEQUENCE [LARGE SCALE GENOMIC DNA]</scope>
    <source>
        <strain evidence="3">NBRC 106593</strain>
    </source>
</reference>
<evidence type="ECO:0000313" key="2">
    <source>
        <dbReference type="EMBL" id="MFC6714548.1"/>
    </source>
</evidence>
<keyword evidence="3" id="KW-1185">Reference proteome</keyword>
<comment type="caution">
    <text evidence="2">The sequence shown here is derived from an EMBL/GenBank/DDBJ whole genome shotgun (WGS) entry which is preliminary data.</text>
</comment>
<dbReference type="Gene3D" id="3.90.550.10">
    <property type="entry name" value="Spore Coat Polysaccharide Biosynthesis Protein SpsA, Chain A"/>
    <property type="match status" value="1"/>
</dbReference>
<evidence type="ECO:0000259" key="1">
    <source>
        <dbReference type="Pfam" id="PF12804"/>
    </source>
</evidence>
<sequence length="89" mass="9423">MDGHRSTYDAIVLAGGAGSRLGGPDKPDQAVGGRSMLEAVVDSVAGARRIIVVGPQRTAIRGVRWALEQPPGGDRWRPSRPVFGWCGSR</sequence>
<dbReference type="InterPro" id="IPR029044">
    <property type="entry name" value="Nucleotide-diphossugar_trans"/>
</dbReference>
<proteinExistence type="predicted"/>
<feature type="domain" description="MobA-like NTP transferase" evidence="1">
    <location>
        <begin position="10"/>
        <end position="72"/>
    </location>
</feature>
<keyword evidence="2" id="KW-0808">Transferase</keyword>
<protein>
    <submittedName>
        <fullName evidence="2">Molybdenum cofactor guanylyltransferase</fullName>
    </submittedName>
</protein>
<name>A0ABW2AUP8_9MICO</name>